<evidence type="ECO:0000313" key="1">
    <source>
        <dbReference type="EMBL" id="MCH5599351.1"/>
    </source>
</evidence>
<proteinExistence type="predicted"/>
<gene>
    <name evidence="1" type="ORF">MKP09_16250</name>
</gene>
<dbReference type="EMBL" id="JAKWBL010000003">
    <property type="protein sequence ID" value="MCH5599351.1"/>
    <property type="molecule type" value="Genomic_DNA"/>
</dbReference>
<accession>A0ABS9SM35</accession>
<dbReference type="SUPFAM" id="SSF56935">
    <property type="entry name" value="Porins"/>
    <property type="match status" value="1"/>
</dbReference>
<name>A0ABS9SM35_9BACT</name>
<dbReference type="Proteomes" id="UP001202248">
    <property type="component" value="Unassembled WGS sequence"/>
</dbReference>
<evidence type="ECO:0008006" key="3">
    <source>
        <dbReference type="Google" id="ProtNLM"/>
    </source>
</evidence>
<evidence type="ECO:0000313" key="2">
    <source>
        <dbReference type="Proteomes" id="UP001202248"/>
    </source>
</evidence>
<protein>
    <recommendedName>
        <fullName evidence="3">TonB-dependent receptor</fullName>
    </recommendedName>
</protein>
<reference evidence="1 2" key="1">
    <citation type="submission" date="2022-02" db="EMBL/GenBank/DDBJ databases">
        <authorList>
            <person name="Min J."/>
        </authorList>
    </citation>
    <scope>NUCLEOTIDE SEQUENCE [LARGE SCALE GENOMIC DNA]</scope>
    <source>
        <strain evidence="1 2">GR10-1</strain>
    </source>
</reference>
<sequence length="313" mass="35251">MGARDVTIPVTYGRALAPENYAANSTRGLELALQWQDKVGEFIYSVYANIGYAKDRWDVLDPSNASYYPGQPQDFRYPVGYPANRLFGFVAEDLVRTQSELDALLADGYTIFGRKPYLGAIKYKDIRGAGFSNTPDGKIDDNDVILLSDNGAPRINYGVGFAVSWRGFSLDALLQGVGKYDRMISNQDGEGMRQHGGSIRPYYPIWTDDVWTPENPNAKYPRPVGKNWLESGTLGSTFWLRNGAYLRLRNINVAYDLPANWINKIGLTGTQIFLNGTNLFTFSKMKEFQDPEQKNYDSYPIMKTFTVGLNLKF</sequence>
<keyword evidence="2" id="KW-1185">Reference proteome</keyword>
<dbReference type="RefSeq" id="WP_240831168.1">
    <property type="nucleotide sequence ID" value="NZ_JAKWBL010000003.1"/>
</dbReference>
<comment type="caution">
    <text evidence="1">The sequence shown here is derived from an EMBL/GenBank/DDBJ whole genome shotgun (WGS) entry which is preliminary data.</text>
</comment>
<organism evidence="1 2">
    <name type="scientific">Niabella ginsengisoli</name>
    <dbReference type="NCBI Taxonomy" id="522298"/>
    <lineage>
        <taxon>Bacteria</taxon>
        <taxon>Pseudomonadati</taxon>
        <taxon>Bacteroidota</taxon>
        <taxon>Chitinophagia</taxon>
        <taxon>Chitinophagales</taxon>
        <taxon>Chitinophagaceae</taxon>
        <taxon>Niabella</taxon>
    </lineage>
</organism>